<protein>
    <submittedName>
        <fullName evidence="6">Poly(Beta-D-mannuronate) lyase</fullName>
    </submittedName>
</protein>
<dbReference type="Gene3D" id="1.50.10.100">
    <property type="entry name" value="Chondroitin AC/alginate lyase"/>
    <property type="match status" value="1"/>
</dbReference>
<evidence type="ECO:0000256" key="4">
    <source>
        <dbReference type="SAM" id="SignalP"/>
    </source>
</evidence>
<evidence type="ECO:0000313" key="7">
    <source>
        <dbReference type="Proteomes" id="UP000318288"/>
    </source>
</evidence>
<comment type="caution">
    <text evidence="6">The sequence shown here is derived from an EMBL/GenBank/DDBJ whole genome shotgun (WGS) entry which is preliminary data.</text>
</comment>
<dbReference type="RefSeq" id="WP_146461795.1">
    <property type="nucleotide sequence ID" value="NZ_SJPW01000008.1"/>
</dbReference>
<dbReference type="SUPFAM" id="SSF48230">
    <property type="entry name" value="Chondroitin AC/alginate lyase"/>
    <property type="match status" value="1"/>
</dbReference>
<dbReference type="EMBL" id="SJPW01000008">
    <property type="protein sequence ID" value="TWU46113.1"/>
    <property type="molecule type" value="Genomic_DNA"/>
</dbReference>
<dbReference type="Proteomes" id="UP000318288">
    <property type="component" value="Unassembled WGS sequence"/>
</dbReference>
<evidence type="ECO:0000313" key="6">
    <source>
        <dbReference type="EMBL" id="TWU46113.1"/>
    </source>
</evidence>
<dbReference type="GO" id="GO:0042597">
    <property type="term" value="C:periplasmic space"/>
    <property type="evidence" value="ECO:0007669"/>
    <property type="project" value="InterPro"/>
</dbReference>
<keyword evidence="1 4" id="KW-0732">Signal</keyword>
<feature type="domain" description="Alginate lyase" evidence="5">
    <location>
        <begin position="84"/>
        <end position="358"/>
    </location>
</feature>
<dbReference type="AlphaFoldDB" id="A0A5C6E8Y4"/>
<evidence type="ECO:0000259" key="5">
    <source>
        <dbReference type="Pfam" id="PF05426"/>
    </source>
</evidence>
<keyword evidence="2 6" id="KW-0456">Lyase</keyword>
<evidence type="ECO:0000256" key="1">
    <source>
        <dbReference type="ARBA" id="ARBA00022729"/>
    </source>
</evidence>
<name>A0A5C6E8Y4_9BACT</name>
<evidence type="ECO:0000256" key="3">
    <source>
        <dbReference type="SAM" id="MobiDB-lite"/>
    </source>
</evidence>
<keyword evidence="7" id="KW-1185">Reference proteome</keyword>
<feature type="signal peptide" evidence="4">
    <location>
        <begin position="1"/>
        <end position="26"/>
    </location>
</feature>
<feature type="chain" id="PRO_5022765025" evidence="4">
    <location>
        <begin position="27"/>
        <end position="416"/>
    </location>
</feature>
<evidence type="ECO:0000256" key="2">
    <source>
        <dbReference type="ARBA" id="ARBA00023239"/>
    </source>
</evidence>
<gene>
    <name evidence="6" type="ORF">Poly51_55080</name>
</gene>
<organism evidence="6 7">
    <name type="scientific">Rubripirellula tenax</name>
    <dbReference type="NCBI Taxonomy" id="2528015"/>
    <lineage>
        <taxon>Bacteria</taxon>
        <taxon>Pseudomonadati</taxon>
        <taxon>Planctomycetota</taxon>
        <taxon>Planctomycetia</taxon>
        <taxon>Pirellulales</taxon>
        <taxon>Pirellulaceae</taxon>
        <taxon>Rubripirellula</taxon>
    </lineage>
</organism>
<proteinExistence type="predicted"/>
<dbReference type="InterPro" id="IPR008929">
    <property type="entry name" value="Chondroitin_lyas"/>
</dbReference>
<sequence precursor="true">MRSFKNVGLWYQTTLVAFCVAGFALAANGSTATGDDGIVTPVLMDGEMLAKTKLRIEKGDPELKSALDVLIAEADKALKGGPYSVTDKRKIPPSGDPHDYASYGRYWWPDPKKADGLPYIQRDGETNPDSQSPAESDRPRIEALGMHTETLGLAYFLTGKQAYAEKAAELLRVWFLDPETRMNPNMDYAQWRPGHAGGSKSGVLDGRMMARALEGSHLIAGSSALSDDERDGLKTWAGDYFHWLTTDELALAEAASENNHGTFYDAQAMYFALYCGNRDGAKKIANAVVQNRILPQIKPDGSMPEELARTRPLFYSNYNLHALFVVANLAQEVGVDVWNASDSRLRLGLDFLVPYADPSVLWPYPSIDEADRMDLFPVLLMGDRAYPGRGYRQMMETLPQDQRDVRRENLVFPLMR</sequence>
<reference evidence="6 7" key="1">
    <citation type="submission" date="2019-02" db="EMBL/GenBank/DDBJ databases">
        <title>Deep-cultivation of Planctomycetes and their phenomic and genomic characterization uncovers novel biology.</title>
        <authorList>
            <person name="Wiegand S."/>
            <person name="Jogler M."/>
            <person name="Boedeker C."/>
            <person name="Pinto D."/>
            <person name="Vollmers J."/>
            <person name="Rivas-Marin E."/>
            <person name="Kohn T."/>
            <person name="Peeters S.H."/>
            <person name="Heuer A."/>
            <person name="Rast P."/>
            <person name="Oberbeckmann S."/>
            <person name="Bunk B."/>
            <person name="Jeske O."/>
            <person name="Meyerdierks A."/>
            <person name="Storesund J.E."/>
            <person name="Kallscheuer N."/>
            <person name="Luecker S."/>
            <person name="Lage O.M."/>
            <person name="Pohl T."/>
            <person name="Merkel B.J."/>
            <person name="Hornburger P."/>
            <person name="Mueller R.-W."/>
            <person name="Bruemmer F."/>
            <person name="Labrenz M."/>
            <person name="Spormann A.M."/>
            <person name="Op Den Camp H."/>
            <person name="Overmann J."/>
            <person name="Amann R."/>
            <person name="Jetten M.S.M."/>
            <person name="Mascher T."/>
            <person name="Medema M.H."/>
            <person name="Devos D.P."/>
            <person name="Kaster A.-K."/>
            <person name="Ovreas L."/>
            <person name="Rohde M."/>
            <person name="Galperin M.Y."/>
            <person name="Jogler C."/>
        </authorList>
    </citation>
    <scope>NUCLEOTIDE SEQUENCE [LARGE SCALE GENOMIC DNA]</scope>
    <source>
        <strain evidence="6 7">Poly51</strain>
    </source>
</reference>
<feature type="region of interest" description="Disordered" evidence="3">
    <location>
        <begin position="117"/>
        <end position="137"/>
    </location>
</feature>
<dbReference type="OrthoDB" id="428577at2"/>
<accession>A0A5C6E8Y4</accession>
<dbReference type="Pfam" id="PF05426">
    <property type="entry name" value="Alginate_lyase"/>
    <property type="match status" value="1"/>
</dbReference>
<dbReference type="InterPro" id="IPR008397">
    <property type="entry name" value="Alginate_lyase_dom"/>
</dbReference>
<dbReference type="GO" id="GO:0016829">
    <property type="term" value="F:lyase activity"/>
    <property type="evidence" value="ECO:0007669"/>
    <property type="project" value="UniProtKB-KW"/>
</dbReference>